<dbReference type="Ensembl" id="ENSAMXT00000056516.1">
    <property type="protein sequence ID" value="ENSAMXP00000028317.1"/>
    <property type="gene ID" value="ENSAMXG00000034376.1"/>
</dbReference>
<dbReference type="SUPFAM" id="SSF52047">
    <property type="entry name" value="RNI-like"/>
    <property type="match status" value="1"/>
</dbReference>
<organism evidence="2 3">
    <name type="scientific">Astyanax mexicanus</name>
    <name type="common">Blind cave fish</name>
    <name type="synonym">Astyanax fasciatus mexicanus</name>
    <dbReference type="NCBI Taxonomy" id="7994"/>
    <lineage>
        <taxon>Eukaryota</taxon>
        <taxon>Metazoa</taxon>
        <taxon>Chordata</taxon>
        <taxon>Craniata</taxon>
        <taxon>Vertebrata</taxon>
        <taxon>Euteleostomi</taxon>
        <taxon>Actinopterygii</taxon>
        <taxon>Neopterygii</taxon>
        <taxon>Teleostei</taxon>
        <taxon>Ostariophysi</taxon>
        <taxon>Characiformes</taxon>
        <taxon>Characoidei</taxon>
        <taxon>Acestrorhamphidae</taxon>
        <taxon>Acestrorhamphinae</taxon>
        <taxon>Astyanax</taxon>
    </lineage>
</organism>
<dbReference type="InterPro" id="IPR032675">
    <property type="entry name" value="LRR_dom_sf"/>
</dbReference>
<keyword evidence="3" id="KW-1185">Reference proteome</keyword>
<dbReference type="InParanoid" id="A0A3B1IEG7"/>
<dbReference type="Bgee" id="ENSAMXG00000034376">
    <property type="expression patterns" value="Expressed in muscle tissue and 14 other cell types or tissues"/>
</dbReference>
<reference evidence="3" key="1">
    <citation type="submission" date="2013-03" db="EMBL/GenBank/DDBJ databases">
        <authorList>
            <person name="Jeffery W."/>
            <person name="Warren W."/>
            <person name="Wilson R.K."/>
        </authorList>
    </citation>
    <scope>NUCLEOTIDE SEQUENCE</scope>
    <source>
        <strain evidence="3">female</strain>
    </source>
</reference>
<reference evidence="2" key="3">
    <citation type="submission" date="2025-08" db="UniProtKB">
        <authorList>
            <consortium name="Ensembl"/>
        </authorList>
    </citation>
    <scope>IDENTIFICATION</scope>
</reference>
<proteinExistence type="predicted"/>
<reference evidence="3" key="2">
    <citation type="journal article" date="2014" name="Nat. Commun.">
        <title>The cavefish genome reveals candidate genes for eye loss.</title>
        <authorList>
            <person name="McGaugh S.E."/>
            <person name="Gross J.B."/>
            <person name="Aken B."/>
            <person name="Blin M."/>
            <person name="Borowsky R."/>
            <person name="Chalopin D."/>
            <person name="Hinaux H."/>
            <person name="Jeffery W.R."/>
            <person name="Keene A."/>
            <person name="Ma L."/>
            <person name="Minx P."/>
            <person name="Murphy D."/>
            <person name="O'Quin K.E."/>
            <person name="Retaux S."/>
            <person name="Rohner N."/>
            <person name="Searle S.M."/>
            <person name="Stahl B.A."/>
            <person name="Tabin C."/>
            <person name="Volff J.N."/>
            <person name="Yoshizawa M."/>
            <person name="Warren W.C."/>
        </authorList>
    </citation>
    <scope>NUCLEOTIDE SEQUENCE [LARGE SCALE GENOMIC DNA]</scope>
    <source>
        <strain evidence="3">female</strain>
    </source>
</reference>
<accession>A0A3B1IEG7</accession>
<dbReference type="AlphaFoldDB" id="A0A3B1IEG7"/>
<feature type="region of interest" description="Disordered" evidence="1">
    <location>
        <begin position="250"/>
        <end position="271"/>
    </location>
</feature>
<evidence type="ECO:0000313" key="3">
    <source>
        <dbReference type="Proteomes" id="UP000018467"/>
    </source>
</evidence>
<dbReference type="STRING" id="7994.ENSAMXP00000028317"/>
<protein>
    <submittedName>
        <fullName evidence="2">Distal membrane arm assembly component 2</fullName>
    </submittedName>
</protein>
<name>A0A3B1IEG7_ASTMX</name>
<evidence type="ECO:0000256" key="1">
    <source>
        <dbReference type="SAM" id="MobiDB-lite"/>
    </source>
</evidence>
<dbReference type="FunCoup" id="A0A3B1IEG7">
    <property type="interactions" value="803"/>
</dbReference>
<dbReference type="Gene3D" id="3.80.10.10">
    <property type="entry name" value="Ribonuclease Inhibitor"/>
    <property type="match status" value="1"/>
</dbReference>
<dbReference type="GeneTree" id="ENSGT00940000160500"/>
<sequence>MEPLLSLYSLQCQLRRQCSAVACITVARRTYTPSHPTPPSFFNRVLFTLNKHFYEVEHLINWSSWLKNKVIRRKNVFYGYTQKKFGVNVAASYYILGLGGSFRFADQPEWFRPDSRGKFSYDFLNTPNSTIEEIDLSRTLINHVGLENIMSQTRLRHLRLQACPEVDDWFLARLHLFGETMEELDLSQCSRITVGGLAALQHLRKLRRLNISSLPRLKNPGLIRILLEEMLPHCEIIGVDYEQGLLQAEPPTETFTEDSVHAGSLGASRRL</sequence>
<dbReference type="Proteomes" id="UP000018467">
    <property type="component" value="Unassembled WGS sequence"/>
</dbReference>
<evidence type="ECO:0000313" key="2">
    <source>
        <dbReference type="Ensembl" id="ENSAMXP00000028317.1"/>
    </source>
</evidence>
<reference evidence="2" key="4">
    <citation type="submission" date="2025-09" db="UniProtKB">
        <authorList>
            <consortium name="Ensembl"/>
        </authorList>
    </citation>
    <scope>IDENTIFICATION</scope>
</reference>